<dbReference type="Gene3D" id="3.30.70.270">
    <property type="match status" value="1"/>
</dbReference>
<proteinExistence type="predicted"/>
<dbReference type="FunFam" id="3.30.70.270:FF:000020">
    <property type="entry name" value="Transposon Tf2-6 polyprotein-like Protein"/>
    <property type="match status" value="1"/>
</dbReference>
<feature type="domain" description="Reverse transcriptase/retrotransposon-derived protein RNase H-like" evidence="1">
    <location>
        <begin position="66"/>
        <end position="117"/>
    </location>
</feature>
<name>A0A2D4F045_MICCO</name>
<dbReference type="SUPFAM" id="SSF56672">
    <property type="entry name" value="DNA/RNA polymerases"/>
    <property type="match status" value="1"/>
</dbReference>
<protein>
    <recommendedName>
        <fullName evidence="1">Reverse transcriptase/retrotransposon-derived protein RNase H-like domain-containing protein</fullName>
    </recommendedName>
</protein>
<accession>A0A2D4F045</accession>
<reference evidence="2" key="1">
    <citation type="submission" date="2017-07" db="EMBL/GenBank/DDBJ databases">
        <authorList>
            <person name="Mikheyev A."/>
            <person name="Grau M."/>
        </authorList>
    </citation>
    <scope>NUCLEOTIDE SEQUENCE</scope>
    <source>
        <tissue evidence="2">Venom_gland</tissue>
    </source>
</reference>
<evidence type="ECO:0000313" key="2">
    <source>
        <dbReference type="EMBL" id="LAA40820.1"/>
    </source>
</evidence>
<dbReference type="AlphaFoldDB" id="A0A2D4F045"/>
<dbReference type="PANTHER" id="PTHR34072">
    <property type="entry name" value="ENZYMATIC POLYPROTEIN-RELATED"/>
    <property type="match status" value="1"/>
</dbReference>
<evidence type="ECO:0000259" key="1">
    <source>
        <dbReference type="Pfam" id="PF17919"/>
    </source>
</evidence>
<dbReference type="EMBL" id="IACJ01045535">
    <property type="protein sequence ID" value="LAA40820.1"/>
    <property type="molecule type" value="Transcribed_RNA"/>
</dbReference>
<dbReference type="InterPro" id="IPR041577">
    <property type="entry name" value="RT_RNaseH_2"/>
</dbReference>
<dbReference type="InterPro" id="IPR043502">
    <property type="entry name" value="DNA/RNA_pol_sf"/>
</dbReference>
<dbReference type="Pfam" id="PF17919">
    <property type="entry name" value="RT_RNaseH_2"/>
    <property type="match status" value="1"/>
</dbReference>
<dbReference type="InterPro" id="IPR043128">
    <property type="entry name" value="Rev_trsase/Diguanyl_cyclase"/>
</dbReference>
<dbReference type="PANTHER" id="PTHR34072:SF42">
    <property type="entry name" value="INTEGRASE CATALYTIC DOMAIN-CONTAINING PROTEIN"/>
    <property type="match status" value="1"/>
</dbReference>
<sequence>MDPGKVKAVLDWQPHKTQKQLQSFLGFANFYKQLIPYFAEVALPLTELLKTGLSPTKPKSSQPHAWTMDCQKAFEALKCLFAAEHILQHPDPTRPFIVQADASDVVATAILLQKDSQN</sequence>
<reference evidence="2" key="2">
    <citation type="submission" date="2017-11" db="EMBL/GenBank/DDBJ databases">
        <title>Coralsnake Venomics: Analyses of Venom Gland Transcriptomes and Proteomes of Six Brazilian Taxa.</title>
        <authorList>
            <person name="Aird S.D."/>
            <person name="Jorge da Silva N."/>
            <person name="Qiu L."/>
            <person name="Villar-Briones A."/>
            <person name="Aparecida-Saddi V."/>
            <person name="Campos-Telles M.P."/>
            <person name="Grau M."/>
            <person name="Mikheyev A.S."/>
        </authorList>
    </citation>
    <scope>NUCLEOTIDE SEQUENCE</scope>
    <source>
        <tissue evidence="2">Venom_gland</tissue>
    </source>
</reference>
<organism evidence="2">
    <name type="scientific">Micrurus corallinus</name>
    <name type="common">Brazilian coral snake</name>
    <dbReference type="NCBI Taxonomy" id="54390"/>
    <lineage>
        <taxon>Eukaryota</taxon>
        <taxon>Metazoa</taxon>
        <taxon>Chordata</taxon>
        <taxon>Craniata</taxon>
        <taxon>Vertebrata</taxon>
        <taxon>Euteleostomi</taxon>
        <taxon>Lepidosauria</taxon>
        <taxon>Squamata</taxon>
        <taxon>Bifurcata</taxon>
        <taxon>Unidentata</taxon>
        <taxon>Episquamata</taxon>
        <taxon>Toxicofera</taxon>
        <taxon>Serpentes</taxon>
        <taxon>Colubroidea</taxon>
        <taxon>Elapidae</taxon>
        <taxon>Elapinae</taxon>
        <taxon>Micrurus</taxon>
    </lineage>
</organism>